<dbReference type="PANTHER" id="PTHR30126">
    <property type="entry name" value="HTH-TYPE TRANSCRIPTIONAL REGULATOR"/>
    <property type="match status" value="1"/>
</dbReference>
<dbReference type="CDD" id="cd05466">
    <property type="entry name" value="PBP2_LTTR_substrate"/>
    <property type="match status" value="1"/>
</dbReference>
<dbReference type="InterPro" id="IPR036390">
    <property type="entry name" value="WH_DNA-bd_sf"/>
</dbReference>
<evidence type="ECO:0000256" key="2">
    <source>
        <dbReference type="ARBA" id="ARBA00023015"/>
    </source>
</evidence>
<evidence type="ECO:0000256" key="4">
    <source>
        <dbReference type="ARBA" id="ARBA00023163"/>
    </source>
</evidence>
<name>A0ABT7XYK2_9VIBR</name>
<dbReference type="InterPro" id="IPR036388">
    <property type="entry name" value="WH-like_DNA-bd_sf"/>
</dbReference>
<dbReference type="EMBL" id="JAUEOZ010000001">
    <property type="protein sequence ID" value="MDN2480846.1"/>
    <property type="molecule type" value="Genomic_DNA"/>
</dbReference>
<evidence type="ECO:0000313" key="7">
    <source>
        <dbReference type="Proteomes" id="UP001169719"/>
    </source>
</evidence>
<feature type="domain" description="HTH lysR-type" evidence="5">
    <location>
        <begin position="3"/>
        <end position="61"/>
    </location>
</feature>
<evidence type="ECO:0000259" key="5">
    <source>
        <dbReference type="PROSITE" id="PS50931"/>
    </source>
</evidence>
<keyword evidence="3" id="KW-0238">DNA-binding</keyword>
<dbReference type="InterPro" id="IPR000847">
    <property type="entry name" value="LysR_HTH_N"/>
</dbReference>
<comment type="caution">
    <text evidence="6">The sequence shown here is derived from an EMBL/GenBank/DDBJ whole genome shotgun (WGS) entry which is preliminary data.</text>
</comment>
<dbReference type="SUPFAM" id="SSF46785">
    <property type="entry name" value="Winged helix' DNA-binding domain"/>
    <property type="match status" value="1"/>
</dbReference>
<keyword evidence="7" id="KW-1185">Reference proteome</keyword>
<accession>A0ABT7XYK2</accession>
<reference evidence="6" key="1">
    <citation type="submission" date="2024-05" db="EMBL/GenBank/DDBJ databases">
        <title>Genome Sequences of Four Agar- Degrading Marine Bacteria.</title>
        <authorList>
            <person name="Phillips E.K."/>
            <person name="Shaffer J.C."/>
            <person name="Henson M.W."/>
            <person name="Temperton B."/>
            <person name="Thrash C.J."/>
            <person name="Martin M.O."/>
        </authorList>
    </citation>
    <scope>NUCLEOTIDE SEQUENCE</scope>
    <source>
        <strain evidence="6">EKP203</strain>
    </source>
</reference>
<dbReference type="Gene3D" id="3.40.190.290">
    <property type="match status" value="1"/>
</dbReference>
<evidence type="ECO:0000256" key="3">
    <source>
        <dbReference type="ARBA" id="ARBA00023125"/>
    </source>
</evidence>
<dbReference type="RefSeq" id="WP_289961006.1">
    <property type="nucleotide sequence ID" value="NZ_JAUEOZ010000001.1"/>
</dbReference>
<dbReference type="Proteomes" id="UP001169719">
    <property type="component" value="Unassembled WGS sequence"/>
</dbReference>
<proteinExistence type="inferred from homology"/>
<keyword evidence="2" id="KW-0805">Transcription regulation</keyword>
<evidence type="ECO:0000256" key="1">
    <source>
        <dbReference type="ARBA" id="ARBA00009437"/>
    </source>
</evidence>
<dbReference type="PROSITE" id="PS50931">
    <property type="entry name" value="HTH_LYSR"/>
    <property type="match status" value="1"/>
</dbReference>
<organism evidence="6 7">
    <name type="scientific">Vibrio agarivorans</name>
    <dbReference type="NCBI Taxonomy" id="153622"/>
    <lineage>
        <taxon>Bacteria</taxon>
        <taxon>Pseudomonadati</taxon>
        <taxon>Pseudomonadota</taxon>
        <taxon>Gammaproteobacteria</taxon>
        <taxon>Vibrionales</taxon>
        <taxon>Vibrionaceae</taxon>
        <taxon>Vibrio</taxon>
    </lineage>
</organism>
<dbReference type="SUPFAM" id="SSF53850">
    <property type="entry name" value="Periplasmic binding protein-like II"/>
    <property type="match status" value="1"/>
</dbReference>
<sequence>MLITTERLQYLISVAQTGSFSAAAKELGVSTAAVNKAIAHFEFDLELTLFERYSGKKPQLTLEGKRLYIRALDILPKLQSMEKQAQLMSLGIENKLTIALHAYAAYPEYLAVITQLTRKFPELDVEIIEAETLVDMNDRFDVLIAPTRHDNERGIHVRALDNINWKLVCAPSHPLASLKGEVTLEDLNDYHQLMLPEGFFTLPAYQEAMRYSAKVISVERFYQLKALVIEGTGFALYPYALAQPMIESGQMVTLEYDYGELDNLWPIDIIWQHGLGTAAKWFVEQLLGEELD</sequence>
<keyword evidence="4" id="KW-0804">Transcription</keyword>
<comment type="similarity">
    <text evidence="1">Belongs to the LysR transcriptional regulatory family.</text>
</comment>
<dbReference type="InterPro" id="IPR005119">
    <property type="entry name" value="LysR_subst-bd"/>
</dbReference>
<evidence type="ECO:0000313" key="6">
    <source>
        <dbReference type="EMBL" id="MDN2480846.1"/>
    </source>
</evidence>
<gene>
    <name evidence="6" type="ORF">QWJ08_05520</name>
</gene>
<dbReference type="PANTHER" id="PTHR30126:SF91">
    <property type="entry name" value="LYSR FAMILY TRANSCRIPTIONAL REGULATOR"/>
    <property type="match status" value="1"/>
</dbReference>
<dbReference type="Gene3D" id="1.10.10.10">
    <property type="entry name" value="Winged helix-like DNA-binding domain superfamily/Winged helix DNA-binding domain"/>
    <property type="match status" value="1"/>
</dbReference>
<protein>
    <submittedName>
        <fullName evidence="6">LysR family transcriptional regulator</fullName>
    </submittedName>
</protein>
<dbReference type="Pfam" id="PF03466">
    <property type="entry name" value="LysR_substrate"/>
    <property type="match status" value="1"/>
</dbReference>
<dbReference type="Pfam" id="PF00126">
    <property type="entry name" value="HTH_1"/>
    <property type="match status" value="1"/>
</dbReference>